<dbReference type="EMBL" id="JARK01001378">
    <property type="protein sequence ID" value="EYC14027.1"/>
    <property type="molecule type" value="Genomic_DNA"/>
</dbReference>
<evidence type="ECO:0000313" key="2">
    <source>
        <dbReference type="Proteomes" id="UP000024635"/>
    </source>
</evidence>
<keyword evidence="2" id="KW-1185">Reference proteome</keyword>
<protein>
    <submittedName>
        <fullName evidence="1">Uncharacterized protein</fullName>
    </submittedName>
</protein>
<comment type="caution">
    <text evidence="1">The sequence shown here is derived from an EMBL/GenBank/DDBJ whole genome shotgun (WGS) entry which is preliminary data.</text>
</comment>
<gene>
    <name evidence="1" type="primary">Acey_s0042.g667</name>
    <name evidence="1" type="ORF">Y032_0042g667</name>
</gene>
<evidence type="ECO:0000313" key="1">
    <source>
        <dbReference type="EMBL" id="EYC14027.1"/>
    </source>
</evidence>
<dbReference type="Proteomes" id="UP000024635">
    <property type="component" value="Unassembled WGS sequence"/>
</dbReference>
<sequence>MGSLVFIEIMPLVKTVHISVKLGKNNAVHSTGSRCRWRDHELIRGHSQSISSMVNRAQPRSLSSLRECTSTFSFLNALYSLARVTAHEVVHVFSAAVILRVIMACLKAEVVVSQSSAGTDECFQSGTNLHTFTPIENDCNLLKENCLALATNNGYCYMYRRNCPRNDDVETKLARKINEKHFKDCRRWKQKCGEKYPKHHACIQFKKKCNSLNITALADTMGGSSSSEENRSDQRHKQAGFCQFQSICPMFHS</sequence>
<organism evidence="1 2">
    <name type="scientific">Ancylostoma ceylanicum</name>
    <dbReference type="NCBI Taxonomy" id="53326"/>
    <lineage>
        <taxon>Eukaryota</taxon>
        <taxon>Metazoa</taxon>
        <taxon>Ecdysozoa</taxon>
        <taxon>Nematoda</taxon>
        <taxon>Chromadorea</taxon>
        <taxon>Rhabditida</taxon>
        <taxon>Rhabditina</taxon>
        <taxon>Rhabditomorpha</taxon>
        <taxon>Strongyloidea</taxon>
        <taxon>Ancylostomatidae</taxon>
        <taxon>Ancylostomatinae</taxon>
        <taxon>Ancylostoma</taxon>
    </lineage>
</organism>
<accession>A0A016UGU7</accession>
<reference evidence="2" key="1">
    <citation type="journal article" date="2015" name="Nat. Genet.">
        <title>The genome and transcriptome of the zoonotic hookworm Ancylostoma ceylanicum identify infection-specific gene families.</title>
        <authorList>
            <person name="Schwarz E.M."/>
            <person name="Hu Y."/>
            <person name="Antoshechkin I."/>
            <person name="Miller M.M."/>
            <person name="Sternberg P.W."/>
            <person name="Aroian R.V."/>
        </authorList>
    </citation>
    <scope>NUCLEOTIDE SEQUENCE</scope>
    <source>
        <strain evidence="2">HY135</strain>
    </source>
</reference>
<dbReference type="OrthoDB" id="5858225at2759"/>
<name>A0A016UGU7_9BILA</name>
<proteinExistence type="predicted"/>
<dbReference type="AlphaFoldDB" id="A0A016UGU7"/>